<dbReference type="AlphaFoldDB" id="A0AAQ3Q970"/>
<gene>
    <name evidence="1" type="ORF">Cni_G08983</name>
</gene>
<proteinExistence type="predicted"/>
<organism evidence="1 2">
    <name type="scientific">Canna indica</name>
    <name type="common">Indian-shot</name>
    <dbReference type="NCBI Taxonomy" id="4628"/>
    <lineage>
        <taxon>Eukaryota</taxon>
        <taxon>Viridiplantae</taxon>
        <taxon>Streptophyta</taxon>
        <taxon>Embryophyta</taxon>
        <taxon>Tracheophyta</taxon>
        <taxon>Spermatophyta</taxon>
        <taxon>Magnoliopsida</taxon>
        <taxon>Liliopsida</taxon>
        <taxon>Zingiberales</taxon>
        <taxon>Cannaceae</taxon>
        <taxon>Canna</taxon>
    </lineage>
</organism>
<evidence type="ECO:0000313" key="1">
    <source>
        <dbReference type="EMBL" id="WOL00270.1"/>
    </source>
</evidence>
<evidence type="ECO:0000313" key="2">
    <source>
        <dbReference type="Proteomes" id="UP001327560"/>
    </source>
</evidence>
<dbReference type="EMBL" id="CP136892">
    <property type="protein sequence ID" value="WOL00270.1"/>
    <property type="molecule type" value="Genomic_DNA"/>
</dbReference>
<reference evidence="1 2" key="1">
    <citation type="submission" date="2023-10" db="EMBL/GenBank/DDBJ databases">
        <title>Chromosome-scale genome assembly provides insights into flower coloration mechanisms of Canna indica.</title>
        <authorList>
            <person name="Li C."/>
        </authorList>
    </citation>
    <scope>NUCLEOTIDE SEQUENCE [LARGE SCALE GENOMIC DNA]</scope>
    <source>
        <tissue evidence="1">Flower</tissue>
    </source>
</reference>
<dbReference type="Proteomes" id="UP001327560">
    <property type="component" value="Chromosome 3"/>
</dbReference>
<keyword evidence="2" id="KW-1185">Reference proteome</keyword>
<sequence>MSKEVSFEDEQALTKDIRTVFGSSCGLRRAAPLVLLSHPLLSSSWPRYYSSTSPSSSIIRSKISLTNAAA</sequence>
<accession>A0AAQ3Q970</accession>
<protein>
    <submittedName>
        <fullName evidence="1">Uncharacterized protein</fullName>
    </submittedName>
</protein>
<name>A0AAQ3Q970_9LILI</name>